<gene>
    <name evidence="2" type="ORF">JKP88DRAFT_336844</name>
</gene>
<reference evidence="2" key="1">
    <citation type="submission" date="2021-02" db="EMBL/GenBank/DDBJ databases">
        <title>First Annotated Genome of the Yellow-green Alga Tribonema minus.</title>
        <authorList>
            <person name="Mahan K.M."/>
        </authorList>
    </citation>
    <scope>NUCLEOTIDE SEQUENCE</scope>
    <source>
        <strain evidence="2">UTEX B ZZ1240</strain>
    </source>
</reference>
<keyword evidence="3" id="KW-1185">Reference proteome</keyword>
<evidence type="ECO:0000256" key="1">
    <source>
        <dbReference type="SAM" id="MobiDB-lite"/>
    </source>
</evidence>
<proteinExistence type="predicted"/>
<evidence type="ECO:0000313" key="2">
    <source>
        <dbReference type="EMBL" id="KAG5176015.1"/>
    </source>
</evidence>
<feature type="compositionally biased region" description="Low complexity" evidence="1">
    <location>
        <begin position="79"/>
        <end position="105"/>
    </location>
</feature>
<comment type="caution">
    <text evidence="2">The sequence shown here is derived from an EMBL/GenBank/DDBJ whole genome shotgun (WGS) entry which is preliminary data.</text>
</comment>
<protein>
    <submittedName>
        <fullName evidence="2">Uncharacterized protein</fullName>
    </submittedName>
</protein>
<organism evidence="2 3">
    <name type="scientific">Tribonema minus</name>
    <dbReference type="NCBI Taxonomy" id="303371"/>
    <lineage>
        <taxon>Eukaryota</taxon>
        <taxon>Sar</taxon>
        <taxon>Stramenopiles</taxon>
        <taxon>Ochrophyta</taxon>
        <taxon>PX clade</taxon>
        <taxon>Xanthophyceae</taxon>
        <taxon>Tribonematales</taxon>
        <taxon>Tribonemataceae</taxon>
        <taxon>Tribonema</taxon>
    </lineage>
</organism>
<sequence>MAVSVERLRSVLAGWRDCCCRRGAGGGLARRQEGDATLLLGLRFSRAWPLENATATGARRVGGTFPSAMVKPQNAAAAKAVATPKPKPAAAAASSEPKPAAAAAAPEHKPAPAGETDRDLRGCPLTYDGVPCTGHIVAVTDGAGCSNFRRRDGEKCFYYEKTASKESDCEMCGTKKIKLGQSSFGIPPEDAAFVPHADPVSRTWVTGWVNAHTNFNDCVGLRIPADAGDGKMVSAYSCALEETTTCGCCDQDIEANEPHFKAGTLDVHFHRTCARVAFNDWTSQFVHKRLVSKHDEHVTNLTKGDRSAAAAAASVHVTAKPPKKVKLAVMDLTNDD</sequence>
<dbReference type="Proteomes" id="UP000664859">
    <property type="component" value="Unassembled WGS sequence"/>
</dbReference>
<evidence type="ECO:0000313" key="3">
    <source>
        <dbReference type="Proteomes" id="UP000664859"/>
    </source>
</evidence>
<accession>A0A835YLX7</accession>
<name>A0A835YLX7_9STRA</name>
<feature type="region of interest" description="Disordered" evidence="1">
    <location>
        <begin position="79"/>
        <end position="118"/>
    </location>
</feature>
<feature type="compositionally biased region" description="Basic and acidic residues" evidence="1">
    <location>
        <begin position="106"/>
        <end position="118"/>
    </location>
</feature>
<dbReference type="EMBL" id="JAFCMP010000542">
    <property type="protein sequence ID" value="KAG5176015.1"/>
    <property type="molecule type" value="Genomic_DNA"/>
</dbReference>
<dbReference type="AlphaFoldDB" id="A0A835YLX7"/>